<comment type="caution">
    <text evidence="1">The sequence shown here is derived from an EMBL/GenBank/DDBJ whole genome shotgun (WGS) entry which is preliminary data.</text>
</comment>
<reference evidence="1" key="1">
    <citation type="submission" date="2020-10" db="EMBL/GenBank/DDBJ databases">
        <authorList>
            <person name="Gilroy R."/>
        </authorList>
    </citation>
    <scope>NUCLEOTIDE SEQUENCE</scope>
    <source>
        <strain evidence="1">14700</strain>
    </source>
</reference>
<evidence type="ECO:0000313" key="1">
    <source>
        <dbReference type="EMBL" id="MBO8468473.1"/>
    </source>
</evidence>
<dbReference type="Proteomes" id="UP000810292">
    <property type="component" value="Unassembled WGS sequence"/>
</dbReference>
<dbReference type="EMBL" id="JADIMF010000023">
    <property type="protein sequence ID" value="MBO8468473.1"/>
    <property type="molecule type" value="Genomic_DNA"/>
</dbReference>
<dbReference type="AlphaFoldDB" id="A0A9D9I9F0"/>
<gene>
    <name evidence="1" type="ORF">IAA72_01640</name>
</gene>
<proteinExistence type="predicted"/>
<organism evidence="1 2">
    <name type="scientific">Candidatus Ornithospirochaeta stercoravium</name>
    <dbReference type="NCBI Taxonomy" id="2840897"/>
    <lineage>
        <taxon>Bacteria</taxon>
        <taxon>Pseudomonadati</taxon>
        <taxon>Spirochaetota</taxon>
        <taxon>Spirochaetia</taxon>
        <taxon>Spirochaetales</taxon>
        <taxon>Spirochaetaceae</taxon>
        <taxon>Spirochaetaceae incertae sedis</taxon>
        <taxon>Candidatus Ornithospirochaeta</taxon>
    </lineage>
</organism>
<accession>A0A9D9I9F0</accession>
<protein>
    <submittedName>
        <fullName evidence="1">Uncharacterized protein</fullName>
    </submittedName>
</protein>
<reference evidence="1" key="2">
    <citation type="journal article" date="2021" name="PeerJ">
        <title>Extensive microbial diversity within the chicken gut microbiome revealed by metagenomics and culture.</title>
        <authorList>
            <person name="Gilroy R."/>
            <person name="Ravi A."/>
            <person name="Getino M."/>
            <person name="Pursley I."/>
            <person name="Horton D.L."/>
            <person name="Alikhan N.F."/>
            <person name="Baker D."/>
            <person name="Gharbi K."/>
            <person name="Hall N."/>
            <person name="Watson M."/>
            <person name="Adriaenssens E.M."/>
            <person name="Foster-Nyarko E."/>
            <person name="Jarju S."/>
            <person name="Secka A."/>
            <person name="Antonio M."/>
            <person name="Oren A."/>
            <person name="Chaudhuri R.R."/>
            <person name="La Ragione R."/>
            <person name="Hildebrand F."/>
            <person name="Pallen M.J."/>
        </authorList>
    </citation>
    <scope>NUCLEOTIDE SEQUENCE</scope>
    <source>
        <strain evidence="1">14700</strain>
    </source>
</reference>
<evidence type="ECO:0000313" key="2">
    <source>
        <dbReference type="Proteomes" id="UP000810292"/>
    </source>
</evidence>
<sequence>MNKTMSIVLYKEAGKAARRASYEDAFEDYAEAFLSRLDLREITLEFVSFYRYQLAVYLRSKPVFTLSLPEGDMISDLIKDAYDSFVKALNDSPFNVTGEGRRNLLESVKICFPWQSDPDSLDEAF</sequence>
<name>A0A9D9I9F0_9SPIO</name>